<sequence>MVVYECAVCRRTVFSGRRKHVYEKGHQQKLAGVLRAFGDKVAAARKMIKGAAVVRYDPLEHEQKFWCYCCEEEVIKHTSDGDITVMYGGMLQHLCRPEHIKAVSKYWWTHQAEGKLKPQFILTQADYERFKSSVTKALDNYEETENVLIKQIASQIRETEESRMEMLKAVLEPETPITGEDEEVWSNGELIPDSVTSLADSEKPGPSHWPSLPNEVSVLSEASPLTFIGQQVSDQGNVHTGALPPWMLPDDDDEAGSSQDIGPSMEDFLKHKEKMALKKLPPNRVGANFDHNAQTDEGWLPSFGRVWNSGRRWESRHQYRKEAGGKGGKRKRTEDT</sequence>
<comment type="caution">
    <text evidence="2">The sequence shown here is derived from an EMBL/GenBank/DDBJ whole genome shotgun (WGS) entry which is preliminary data.</text>
</comment>
<dbReference type="InterPro" id="IPR028015">
    <property type="entry name" value="CCDC84-like"/>
</dbReference>
<proteinExistence type="predicted"/>
<dbReference type="Proteomes" id="UP000824782">
    <property type="component" value="Unassembled WGS sequence"/>
</dbReference>
<evidence type="ECO:0008006" key="4">
    <source>
        <dbReference type="Google" id="ProtNLM"/>
    </source>
</evidence>
<accession>A0AAV7BAE0</accession>
<reference evidence="2" key="1">
    <citation type="thesis" date="2020" institute="ProQuest LLC" country="789 East Eisenhower Parkway, Ann Arbor, MI, USA">
        <title>Comparative Genomics and Chromosome Evolution.</title>
        <authorList>
            <person name="Mudd A.B."/>
        </authorList>
    </citation>
    <scope>NUCLEOTIDE SEQUENCE</scope>
    <source>
        <strain evidence="2">237g6f4</strain>
        <tissue evidence="2">Blood</tissue>
    </source>
</reference>
<gene>
    <name evidence="2" type="ORF">GDO81_014426</name>
</gene>
<feature type="region of interest" description="Disordered" evidence="1">
    <location>
        <begin position="230"/>
        <end position="258"/>
    </location>
</feature>
<protein>
    <recommendedName>
        <fullName evidence="4">Coiled-coil domain-containing protein 84</fullName>
    </recommendedName>
</protein>
<feature type="compositionally biased region" description="Basic residues" evidence="1">
    <location>
        <begin position="327"/>
        <end position="336"/>
    </location>
</feature>
<feature type="region of interest" description="Disordered" evidence="1">
    <location>
        <begin position="195"/>
        <end position="214"/>
    </location>
</feature>
<dbReference type="EMBL" id="WNYA01000006">
    <property type="protein sequence ID" value="KAG8569466.1"/>
    <property type="molecule type" value="Genomic_DNA"/>
</dbReference>
<evidence type="ECO:0000313" key="3">
    <source>
        <dbReference type="Proteomes" id="UP000824782"/>
    </source>
</evidence>
<feature type="region of interest" description="Disordered" evidence="1">
    <location>
        <begin position="282"/>
        <end position="336"/>
    </location>
</feature>
<keyword evidence="3" id="KW-1185">Reference proteome</keyword>
<dbReference type="PANTHER" id="PTHR31198">
    <property type="entry name" value="COILED-COIL DOMAIN-CONTAINING PROTEIN 84"/>
    <property type="match status" value="1"/>
</dbReference>
<dbReference type="PANTHER" id="PTHR31198:SF1">
    <property type="entry name" value="CENTROSOMAL AT-AC SPLICING FACTOR"/>
    <property type="match status" value="1"/>
</dbReference>
<evidence type="ECO:0000256" key="1">
    <source>
        <dbReference type="SAM" id="MobiDB-lite"/>
    </source>
</evidence>
<name>A0AAV7BAE0_ENGPU</name>
<evidence type="ECO:0000313" key="2">
    <source>
        <dbReference type="EMBL" id="KAG8569466.1"/>
    </source>
</evidence>
<dbReference type="AlphaFoldDB" id="A0AAV7BAE0"/>
<organism evidence="2 3">
    <name type="scientific">Engystomops pustulosus</name>
    <name type="common">Tungara frog</name>
    <name type="synonym">Physalaemus pustulosus</name>
    <dbReference type="NCBI Taxonomy" id="76066"/>
    <lineage>
        <taxon>Eukaryota</taxon>
        <taxon>Metazoa</taxon>
        <taxon>Chordata</taxon>
        <taxon>Craniata</taxon>
        <taxon>Vertebrata</taxon>
        <taxon>Euteleostomi</taxon>
        <taxon>Amphibia</taxon>
        <taxon>Batrachia</taxon>
        <taxon>Anura</taxon>
        <taxon>Neobatrachia</taxon>
        <taxon>Hyloidea</taxon>
        <taxon>Leptodactylidae</taxon>
        <taxon>Leiuperinae</taxon>
        <taxon>Engystomops</taxon>
    </lineage>
</organism>
<feature type="compositionally biased region" description="Basic and acidic residues" evidence="1">
    <location>
        <begin position="311"/>
        <end position="324"/>
    </location>
</feature>
<dbReference type="Pfam" id="PF14968">
    <property type="entry name" value="CCDC84"/>
    <property type="match status" value="1"/>
</dbReference>